<sequence>MKATTVWCNTLQTVDWSSWAVCSFCDEVAVFRLFMPADLEVNPYMLTLLQPDEWERAERFRRISDRNRFVYGRALTKIVIGKLVDRKPATIRLVTGINKKPLIAGFSAVHFNVSHAGDWIMLAVSKAEVGVDLEKEEDNFTFQDILSTSFSAEEQAFIGGSNNPKKEFYRLWTRKEALVKATAKGIDDDFYRIPSLDGEHQSSVDLPGKDGFWTITSFRVDDDHQAAVAYQPSAGSPKFYTVDSNLFLQN</sequence>
<dbReference type="InterPro" id="IPR008278">
    <property type="entry name" value="4-PPantetheinyl_Trfase_dom"/>
</dbReference>
<gene>
    <name evidence="5" type="ORF">M0L20_27605</name>
</gene>
<evidence type="ECO:0000256" key="2">
    <source>
        <dbReference type="ARBA" id="ARBA00022679"/>
    </source>
</evidence>
<dbReference type="InterPro" id="IPR050559">
    <property type="entry name" value="P-Pant_transferase_sf"/>
</dbReference>
<evidence type="ECO:0000259" key="4">
    <source>
        <dbReference type="Pfam" id="PF22624"/>
    </source>
</evidence>
<feature type="domain" description="4'-phosphopantetheinyl transferase" evidence="3">
    <location>
        <begin position="129"/>
        <end position="228"/>
    </location>
</feature>
<evidence type="ECO:0000313" key="6">
    <source>
        <dbReference type="Proteomes" id="UP001202180"/>
    </source>
</evidence>
<dbReference type="InterPro" id="IPR037143">
    <property type="entry name" value="4-PPantetheinyl_Trfase_dom_sf"/>
</dbReference>
<name>A0ABT0HTZ5_9BACT</name>
<feature type="domain" description="4'-phosphopantetheinyl transferase N-terminal" evidence="4">
    <location>
        <begin position="45"/>
        <end position="125"/>
    </location>
</feature>
<dbReference type="Gene3D" id="3.90.470.20">
    <property type="entry name" value="4'-phosphopantetheinyl transferase domain"/>
    <property type="match status" value="2"/>
</dbReference>
<reference evidence="5 6" key="1">
    <citation type="submission" date="2022-04" db="EMBL/GenBank/DDBJ databases">
        <title>Spirosoma sp. strain RP8 genome sequencing and assembly.</title>
        <authorList>
            <person name="Jung Y."/>
        </authorList>
    </citation>
    <scope>NUCLEOTIDE SEQUENCE [LARGE SCALE GENOMIC DNA]</scope>
    <source>
        <strain evidence="5 6">RP8</strain>
    </source>
</reference>
<dbReference type="InterPro" id="IPR055066">
    <property type="entry name" value="AASDHPPT_N"/>
</dbReference>
<evidence type="ECO:0000313" key="5">
    <source>
        <dbReference type="EMBL" id="MCK8495662.1"/>
    </source>
</evidence>
<dbReference type="Pfam" id="PF22624">
    <property type="entry name" value="AASDHPPT_N"/>
    <property type="match status" value="1"/>
</dbReference>
<proteinExistence type="inferred from homology"/>
<comment type="caution">
    <text evidence="5">The sequence shown here is derived from an EMBL/GenBank/DDBJ whole genome shotgun (WGS) entry which is preliminary data.</text>
</comment>
<evidence type="ECO:0000256" key="1">
    <source>
        <dbReference type="ARBA" id="ARBA00010990"/>
    </source>
</evidence>
<dbReference type="PANTHER" id="PTHR12215">
    <property type="entry name" value="PHOSPHOPANTETHEINE TRANSFERASE"/>
    <property type="match status" value="1"/>
</dbReference>
<organism evidence="5 6">
    <name type="scientific">Spirosoma liriopis</name>
    <dbReference type="NCBI Taxonomy" id="2937440"/>
    <lineage>
        <taxon>Bacteria</taxon>
        <taxon>Pseudomonadati</taxon>
        <taxon>Bacteroidota</taxon>
        <taxon>Cytophagia</taxon>
        <taxon>Cytophagales</taxon>
        <taxon>Cytophagaceae</taxon>
        <taxon>Spirosoma</taxon>
    </lineage>
</organism>
<keyword evidence="6" id="KW-1185">Reference proteome</keyword>
<dbReference type="RefSeq" id="WP_248480412.1">
    <property type="nucleotide sequence ID" value="NZ_JALPRF010000010.1"/>
</dbReference>
<evidence type="ECO:0000259" key="3">
    <source>
        <dbReference type="Pfam" id="PF01648"/>
    </source>
</evidence>
<dbReference type="Proteomes" id="UP001202180">
    <property type="component" value="Unassembled WGS sequence"/>
</dbReference>
<comment type="similarity">
    <text evidence="1">Belongs to the P-Pant transferase superfamily. Gsp/Sfp/HetI/AcpT family.</text>
</comment>
<dbReference type="SUPFAM" id="SSF56214">
    <property type="entry name" value="4'-phosphopantetheinyl transferase"/>
    <property type="match status" value="2"/>
</dbReference>
<dbReference type="PANTHER" id="PTHR12215:SF10">
    <property type="entry name" value="L-AMINOADIPATE-SEMIALDEHYDE DEHYDROGENASE-PHOSPHOPANTETHEINYL TRANSFERASE"/>
    <property type="match status" value="1"/>
</dbReference>
<protein>
    <submittedName>
        <fullName evidence="5">4'-phosphopantetheinyl transferase superfamily protein</fullName>
    </submittedName>
</protein>
<dbReference type="Pfam" id="PF01648">
    <property type="entry name" value="ACPS"/>
    <property type="match status" value="1"/>
</dbReference>
<keyword evidence="2 5" id="KW-0808">Transferase</keyword>
<dbReference type="EMBL" id="JALPRF010000010">
    <property type="protein sequence ID" value="MCK8495662.1"/>
    <property type="molecule type" value="Genomic_DNA"/>
</dbReference>
<dbReference type="GO" id="GO:0016740">
    <property type="term" value="F:transferase activity"/>
    <property type="evidence" value="ECO:0007669"/>
    <property type="project" value="UniProtKB-KW"/>
</dbReference>
<accession>A0ABT0HTZ5</accession>